<comment type="caution">
    <text evidence="2">The sequence shown here is derived from an EMBL/GenBank/DDBJ whole genome shotgun (WGS) entry which is preliminary data.</text>
</comment>
<reference evidence="2 3" key="1">
    <citation type="submission" date="2021-03" db="EMBL/GenBank/DDBJ databases">
        <title>Actinomadura violae sp. nov., isolated from lichen in Thailand.</title>
        <authorList>
            <person name="Kanchanasin P."/>
            <person name="Saeng-In P."/>
            <person name="Phongsopitanun W."/>
            <person name="Yuki M."/>
            <person name="Kudo T."/>
            <person name="Ohkuma M."/>
            <person name="Tanasupawat S."/>
        </authorList>
    </citation>
    <scope>NUCLEOTIDE SEQUENCE [LARGE SCALE GENOMIC DNA]</scope>
    <source>
        <strain evidence="2 3">LCR2-06</strain>
    </source>
</reference>
<dbReference type="RefSeq" id="WP_208243843.1">
    <property type="nucleotide sequence ID" value="NZ_JAGEPF010000014.1"/>
</dbReference>
<evidence type="ECO:0000313" key="2">
    <source>
        <dbReference type="EMBL" id="MBO2460450.1"/>
    </source>
</evidence>
<name>A0ABS3RWQ9_9ACTN</name>
<keyword evidence="3" id="KW-1185">Reference proteome</keyword>
<accession>A0ABS3RWQ9</accession>
<evidence type="ECO:0000256" key="1">
    <source>
        <dbReference type="SAM" id="MobiDB-lite"/>
    </source>
</evidence>
<feature type="compositionally biased region" description="Basic and acidic residues" evidence="1">
    <location>
        <begin position="12"/>
        <end position="74"/>
    </location>
</feature>
<gene>
    <name evidence="2" type="ORF">J4709_22980</name>
</gene>
<protein>
    <submittedName>
        <fullName evidence="2">Uncharacterized protein</fullName>
    </submittedName>
</protein>
<proteinExistence type="predicted"/>
<evidence type="ECO:0000313" key="3">
    <source>
        <dbReference type="Proteomes" id="UP000680206"/>
    </source>
</evidence>
<dbReference type="Proteomes" id="UP000680206">
    <property type="component" value="Unassembled WGS sequence"/>
</dbReference>
<dbReference type="EMBL" id="JAGEPF010000014">
    <property type="protein sequence ID" value="MBO2460450.1"/>
    <property type="molecule type" value="Genomic_DNA"/>
</dbReference>
<feature type="region of interest" description="Disordered" evidence="1">
    <location>
        <begin position="1"/>
        <end position="74"/>
    </location>
</feature>
<sequence>MRSRQSRTTAGRRLDGLRPERAGVAEPGPDPRFRALLRERLVTAAGRDGERAGARASDTDRNEARDDGRNARVD</sequence>
<organism evidence="2 3">
    <name type="scientific">Actinomadura violacea</name>
    <dbReference type="NCBI Taxonomy" id="2819934"/>
    <lineage>
        <taxon>Bacteria</taxon>
        <taxon>Bacillati</taxon>
        <taxon>Actinomycetota</taxon>
        <taxon>Actinomycetes</taxon>
        <taxon>Streptosporangiales</taxon>
        <taxon>Thermomonosporaceae</taxon>
        <taxon>Actinomadura</taxon>
    </lineage>
</organism>